<protein>
    <recommendedName>
        <fullName evidence="4">D-aminoacyl-tRNA deacylase</fullName>
        <ecNumber evidence="4">3.1.1.96</ecNumber>
    </recommendedName>
</protein>
<evidence type="ECO:0000256" key="4">
    <source>
        <dbReference type="HAMAP-Rule" id="MF_00562"/>
    </source>
</evidence>
<evidence type="ECO:0000256" key="1">
    <source>
        <dbReference type="ARBA" id="ARBA00022723"/>
    </source>
</evidence>
<dbReference type="AlphaFoldDB" id="L9XHV3"/>
<dbReference type="Pfam" id="PF04414">
    <property type="entry name" value="tRNA_deacylase"/>
    <property type="match status" value="1"/>
</dbReference>
<comment type="cofactor">
    <cofactor evidence="4">
        <name>Zn(2+)</name>
        <dbReference type="ChEBI" id="CHEBI:29105"/>
    </cofactor>
    <text evidence="4">Binds 2 Zn(2+) ions per subunit.</text>
</comment>
<dbReference type="EMBL" id="AOHZ01000012">
    <property type="protein sequence ID" value="ELY61295.1"/>
    <property type="molecule type" value="Genomic_DNA"/>
</dbReference>
<dbReference type="EC" id="3.1.1.96" evidence="4"/>
<feature type="region of interest" description="Disordered" evidence="5">
    <location>
        <begin position="499"/>
        <end position="535"/>
    </location>
</feature>
<sequence>MSHSSNSIEIEIESPVRVRTRTAGLQRGADSRRPPETDDVTGVRHTRSDMHDLAIVESRADRASVHVCDRLRELADWDRCEDDARSEADGGGTYYRLEGDSSRVELRSFEAFHLELERPVAAFDCEPDLLVFASRHSGDTGALLTGHFTGNFGPAEFGGEDDAVAEACPNALAALLEAFDEHAPEGYDVGMECTHHGPTDVGCPSLFAELGSGDEQWDDPDGATAVARAILELRGVAAHRQQLERDAPASRRNREAIPRRHVVGFGGNHYAPRFERVVRETPWAVGHVAADWALEAMGHPSAHRDVLEAAFAASDADIALVDGEWPVLEETLADLGYRLVSETWLREVGDRPLELVGAVESELGAVDDGVRFGDRSASPESVVVVDLPGELVDTAEGIDPERVREIVASHSVAFATENGGSRVGARVAVPDGDGTADEADEADGSAGDCDGAASIRETIVADLAAVLETKYDAVSLEADAIVAERTAFDPALAREAGVPEGPKFGALAGGESVTVDGDRIGPEQVRRQQVDRFPR</sequence>
<accession>L9XHV3</accession>
<evidence type="ECO:0000313" key="6">
    <source>
        <dbReference type="EMBL" id="ELY61295.1"/>
    </source>
</evidence>
<dbReference type="HAMAP" id="MF_00562">
    <property type="entry name" value="Deacylase_DtdA"/>
    <property type="match status" value="1"/>
</dbReference>
<dbReference type="GO" id="GO:0008270">
    <property type="term" value="F:zinc ion binding"/>
    <property type="evidence" value="ECO:0007669"/>
    <property type="project" value="UniProtKB-UniRule"/>
</dbReference>
<comment type="catalytic activity">
    <reaction evidence="4">
        <text>glycyl-tRNA(Ala) + H2O = tRNA(Ala) + glycine + H(+)</text>
        <dbReference type="Rhea" id="RHEA:53744"/>
        <dbReference type="Rhea" id="RHEA-COMP:9657"/>
        <dbReference type="Rhea" id="RHEA-COMP:13640"/>
        <dbReference type="ChEBI" id="CHEBI:15377"/>
        <dbReference type="ChEBI" id="CHEBI:15378"/>
        <dbReference type="ChEBI" id="CHEBI:57305"/>
        <dbReference type="ChEBI" id="CHEBI:78442"/>
        <dbReference type="ChEBI" id="CHEBI:78522"/>
        <dbReference type="EC" id="3.1.1.96"/>
    </reaction>
</comment>
<dbReference type="GO" id="GO:0019478">
    <property type="term" value="P:D-amino acid catabolic process"/>
    <property type="evidence" value="ECO:0007669"/>
    <property type="project" value="UniProtKB-UniRule"/>
</dbReference>
<comment type="function">
    <text evidence="4">D-aminoacyl-tRNA deacylase with broad substrate specificity. By recycling D-aminoacyl-tRNA to D-amino acids and free tRNA molecules, this enzyme counteracts the toxicity associated with the formation of D-aminoacyl-tRNA entities in vivo.</text>
</comment>
<dbReference type="Gene3D" id="3.40.630.50">
    <property type="entry name" value="AF0625-like"/>
    <property type="match status" value="1"/>
</dbReference>
<dbReference type="SUPFAM" id="SSF142535">
    <property type="entry name" value="AF0625-like"/>
    <property type="match status" value="1"/>
</dbReference>
<dbReference type="InterPro" id="IPR018033">
    <property type="entry name" value="Deacylase_DtdA_archaea"/>
</dbReference>
<dbReference type="GO" id="GO:0106026">
    <property type="term" value="F:Gly-tRNA(Ala) deacylase activity"/>
    <property type="evidence" value="ECO:0007669"/>
    <property type="project" value="RHEA"/>
</dbReference>
<dbReference type="STRING" id="1227499.C493_02406"/>
<dbReference type="GO" id="GO:0051499">
    <property type="term" value="F:D-aminoacyl-tRNA deacylase activity"/>
    <property type="evidence" value="ECO:0007669"/>
    <property type="project" value="UniProtKB-UniRule"/>
</dbReference>
<dbReference type="Gene3D" id="3.40.50.10700">
    <property type="entry name" value="AF0625-like"/>
    <property type="match status" value="1"/>
</dbReference>
<feature type="compositionally biased region" description="Basic and acidic residues" evidence="5">
    <location>
        <begin position="516"/>
        <end position="535"/>
    </location>
</feature>
<keyword evidence="1 4" id="KW-0479">Metal-binding</keyword>
<dbReference type="PANTHER" id="PTHR34667:SF1">
    <property type="entry name" value="D-AMINOACYL-TRNA DEACYLASE"/>
    <property type="match status" value="1"/>
</dbReference>
<keyword evidence="7" id="KW-1185">Reference proteome</keyword>
<dbReference type="Proteomes" id="UP000011602">
    <property type="component" value="Unassembled WGS sequence"/>
</dbReference>
<evidence type="ECO:0000256" key="2">
    <source>
        <dbReference type="ARBA" id="ARBA00022801"/>
    </source>
</evidence>
<comment type="caution">
    <text evidence="6">The sequence shown here is derived from an EMBL/GenBank/DDBJ whole genome shotgun (WGS) entry which is preliminary data.</text>
</comment>
<gene>
    <name evidence="4" type="primary">dtdA</name>
    <name evidence="6" type="ORF">C493_02406</name>
</gene>
<dbReference type="InterPro" id="IPR007508">
    <property type="entry name" value="DtdA"/>
</dbReference>
<comment type="similarity">
    <text evidence="4">Belongs to the DtdA deacylase family.</text>
</comment>
<keyword evidence="2 4" id="KW-0378">Hydrolase</keyword>
<organism evidence="6 7">
    <name type="scientific">Natronolimnohabitans innermongolicus JCM 12255</name>
    <dbReference type="NCBI Taxonomy" id="1227499"/>
    <lineage>
        <taxon>Archaea</taxon>
        <taxon>Methanobacteriati</taxon>
        <taxon>Methanobacteriota</taxon>
        <taxon>Stenosarchaea group</taxon>
        <taxon>Halobacteria</taxon>
        <taxon>Halobacteriales</taxon>
        <taxon>Natrialbaceae</taxon>
        <taxon>Natronolimnohabitans</taxon>
    </lineage>
</organism>
<name>L9XHV3_9EURY</name>
<evidence type="ECO:0000313" key="7">
    <source>
        <dbReference type="Proteomes" id="UP000011602"/>
    </source>
</evidence>
<comment type="subunit">
    <text evidence="4">Monomer.</text>
</comment>
<keyword evidence="3 4" id="KW-0862">Zinc</keyword>
<dbReference type="eggNOG" id="arCOG00501">
    <property type="taxonomic scope" value="Archaea"/>
</dbReference>
<dbReference type="NCBIfam" id="NF011435">
    <property type="entry name" value="PRK14866.1-1"/>
    <property type="match status" value="1"/>
</dbReference>
<feature type="region of interest" description="Disordered" evidence="5">
    <location>
        <begin position="1"/>
        <end position="46"/>
    </location>
</feature>
<reference evidence="6 7" key="1">
    <citation type="journal article" date="2014" name="PLoS Genet.">
        <title>Phylogenetically driven sequencing of extremely halophilic archaea reveals strategies for static and dynamic osmo-response.</title>
        <authorList>
            <person name="Becker E.A."/>
            <person name="Seitzer P.M."/>
            <person name="Tritt A."/>
            <person name="Larsen D."/>
            <person name="Krusor M."/>
            <person name="Yao A.I."/>
            <person name="Wu D."/>
            <person name="Madern D."/>
            <person name="Eisen J.A."/>
            <person name="Darling A.E."/>
            <person name="Facciotti M.T."/>
        </authorList>
    </citation>
    <scope>NUCLEOTIDE SEQUENCE [LARGE SCALE GENOMIC DNA]</scope>
    <source>
        <strain evidence="6 7">JCM 12255</strain>
    </source>
</reference>
<dbReference type="PATRIC" id="fig|1227499.3.peg.494"/>
<evidence type="ECO:0000256" key="3">
    <source>
        <dbReference type="ARBA" id="ARBA00022833"/>
    </source>
</evidence>
<evidence type="ECO:0000256" key="5">
    <source>
        <dbReference type="SAM" id="MobiDB-lite"/>
    </source>
</evidence>
<comment type="catalytic activity">
    <reaction evidence="4">
        <text>a D-aminoacyl-tRNA + H2O = a tRNA + a D-alpha-amino acid + H(+)</text>
        <dbReference type="Rhea" id="RHEA:13953"/>
        <dbReference type="Rhea" id="RHEA-COMP:10123"/>
        <dbReference type="Rhea" id="RHEA-COMP:10124"/>
        <dbReference type="ChEBI" id="CHEBI:15377"/>
        <dbReference type="ChEBI" id="CHEBI:15378"/>
        <dbReference type="ChEBI" id="CHEBI:59871"/>
        <dbReference type="ChEBI" id="CHEBI:78442"/>
        <dbReference type="ChEBI" id="CHEBI:79333"/>
        <dbReference type="EC" id="3.1.1.96"/>
    </reaction>
</comment>
<proteinExistence type="inferred from homology"/>
<dbReference type="PANTHER" id="PTHR34667">
    <property type="entry name" value="D-AMINOACYL-TRNA DEACYLASE"/>
    <property type="match status" value="1"/>
</dbReference>
<dbReference type="eggNOG" id="arCOG01616">
    <property type="taxonomic scope" value="Archaea"/>
</dbReference>